<name>A0AAV4BGV8_9GAST</name>
<dbReference type="Proteomes" id="UP000735302">
    <property type="component" value="Unassembled WGS sequence"/>
</dbReference>
<protein>
    <submittedName>
        <fullName evidence="3">Uncharacterized protein</fullName>
    </submittedName>
</protein>
<gene>
    <name evidence="3" type="ORF">PoB_004489800</name>
</gene>
<keyword evidence="2" id="KW-0812">Transmembrane</keyword>
<feature type="transmembrane region" description="Helical" evidence="2">
    <location>
        <begin position="13"/>
        <end position="34"/>
    </location>
</feature>
<accession>A0AAV4BGV8</accession>
<dbReference type="AlphaFoldDB" id="A0AAV4BGV8"/>
<evidence type="ECO:0000313" key="4">
    <source>
        <dbReference type="Proteomes" id="UP000735302"/>
    </source>
</evidence>
<keyword evidence="2" id="KW-1133">Transmembrane helix</keyword>
<evidence type="ECO:0000256" key="2">
    <source>
        <dbReference type="SAM" id="Phobius"/>
    </source>
</evidence>
<reference evidence="3 4" key="1">
    <citation type="journal article" date="2021" name="Elife">
        <title>Chloroplast acquisition without the gene transfer in kleptoplastic sea slugs, Plakobranchus ocellatus.</title>
        <authorList>
            <person name="Maeda T."/>
            <person name="Takahashi S."/>
            <person name="Yoshida T."/>
            <person name="Shimamura S."/>
            <person name="Takaki Y."/>
            <person name="Nagai Y."/>
            <person name="Toyoda A."/>
            <person name="Suzuki Y."/>
            <person name="Arimoto A."/>
            <person name="Ishii H."/>
            <person name="Satoh N."/>
            <person name="Nishiyama T."/>
            <person name="Hasebe M."/>
            <person name="Maruyama T."/>
            <person name="Minagawa J."/>
            <person name="Obokata J."/>
            <person name="Shigenobu S."/>
        </authorList>
    </citation>
    <scope>NUCLEOTIDE SEQUENCE [LARGE SCALE GENOMIC DNA]</scope>
</reference>
<evidence type="ECO:0000256" key="1">
    <source>
        <dbReference type="SAM" id="MobiDB-lite"/>
    </source>
</evidence>
<organism evidence="3 4">
    <name type="scientific">Plakobranchus ocellatus</name>
    <dbReference type="NCBI Taxonomy" id="259542"/>
    <lineage>
        <taxon>Eukaryota</taxon>
        <taxon>Metazoa</taxon>
        <taxon>Spiralia</taxon>
        <taxon>Lophotrochozoa</taxon>
        <taxon>Mollusca</taxon>
        <taxon>Gastropoda</taxon>
        <taxon>Heterobranchia</taxon>
        <taxon>Euthyneura</taxon>
        <taxon>Panpulmonata</taxon>
        <taxon>Sacoglossa</taxon>
        <taxon>Placobranchoidea</taxon>
        <taxon>Plakobranchidae</taxon>
        <taxon>Plakobranchus</taxon>
    </lineage>
</organism>
<keyword evidence="4" id="KW-1185">Reference proteome</keyword>
<keyword evidence="2" id="KW-0472">Membrane</keyword>
<sequence length="153" mass="17366">MADGNKGGSTSKIWILFAFLFFALSIFSSGWLIFEKFIKAKDDPVPNLASENDTLAKYSTYFRTREEQKNVEKMYQMVSTTQKKTIAPMTDSYQQKYCVQFVECLGQAPKNGTLPRKQSRISNTKKEKSLAPLPKLDKRQAADEVAFHACCKS</sequence>
<proteinExistence type="predicted"/>
<feature type="region of interest" description="Disordered" evidence="1">
    <location>
        <begin position="113"/>
        <end position="132"/>
    </location>
</feature>
<evidence type="ECO:0000313" key="3">
    <source>
        <dbReference type="EMBL" id="GFO18393.1"/>
    </source>
</evidence>
<comment type="caution">
    <text evidence="3">The sequence shown here is derived from an EMBL/GenBank/DDBJ whole genome shotgun (WGS) entry which is preliminary data.</text>
</comment>
<dbReference type="EMBL" id="BLXT01004955">
    <property type="protein sequence ID" value="GFO18393.1"/>
    <property type="molecule type" value="Genomic_DNA"/>
</dbReference>